<evidence type="ECO:0000313" key="3">
    <source>
        <dbReference type="Proteomes" id="UP001232725"/>
    </source>
</evidence>
<gene>
    <name evidence="2" type="primary">cas5e</name>
    <name evidence="2" type="ORF">Q9R02_07815</name>
</gene>
<keyword evidence="1" id="KW-0051">Antiviral defense</keyword>
<proteinExistence type="predicted"/>
<dbReference type="NCBIfam" id="TIGR02593">
    <property type="entry name" value="CRISPR_cas5"/>
    <property type="match status" value="1"/>
</dbReference>
<evidence type="ECO:0000256" key="1">
    <source>
        <dbReference type="ARBA" id="ARBA00023118"/>
    </source>
</evidence>
<accession>A0ABT9IN98</accession>
<dbReference type="NCBIfam" id="TIGR01868">
    <property type="entry name" value="casD_Cas5e"/>
    <property type="match status" value="1"/>
</dbReference>
<keyword evidence="3" id="KW-1185">Reference proteome</keyword>
<dbReference type="RefSeq" id="WP_305996108.1">
    <property type="nucleotide sequence ID" value="NZ_JAVALS010000004.1"/>
</dbReference>
<name>A0ABT9IN98_9MICC</name>
<dbReference type="InterPro" id="IPR021124">
    <property type="entry name" value="CRISPR-assoc_prot_Cas5"/>
</dbReference>
<comment type="caution">
    <text evidence="2">The sequence shown here is derived from an EMBL/GenBank/DDBJ whole genome shotgun (WGS) entry which is preliminary data.</text>
</comment>
<dbReference type="InterPro" id="IPR010147">
    <property type="entry name" value="CRISPR-assoc_prot_CasD"/>
</dbReference>
<evidence type="ECO:0000313" key="2">
    <source>
        <dbReference type="EMBL" id="MDP5227053.1"/>
    </source>
</evidence>
<dbReference type="InterPro" id="IPR013422">
    <property type="entry name" value="CRISPR-assoc_prot_Cas5_N"/>
</dbReference>
<dbReference type="EMBL" id="JAVALS010000004">
    <property type="protein sequence ID" value="MDP5227053.1"/>
    <property type="molecule type" value="Genomic_DNA"/>
</dbReference>
<dbReference type="Proteomes" id="UP001232725">
    <property type="component" value="Unassembled WGS sequence"/>
</dbReference>
<reference evidence="2 3" key="1">
    <citation type="submission" date="2023-08" db="EMBL/GenBank/DDBJ databases">
        <title>Arthrobacter horti sp. nov., isolated from forest soil.</title>
        <authorList>
            <person name="Park M."/>
        </authorList>
    </citation>
    <scope>NUCLEOTIDE SEQUENCE [LARGE SCALE GENOMIC DNA]</scope>
    <source>
        <strain evidence="2 3">YJM1</strain>
    </source>
</reference>
<protein>
    <submittedName>
        <fullName evidence="2">Type I-E CRISPR-associated protein Cas5/CasD</fullName>
    </submittedName>
</protein>
<organism evidence="2 3">
    <name type="scientific">Arthrobacter horti</name>
    <dbReference type="NCBI Taxonomy" id="3068273"/>
    <lineage>
        <taxon>Bacteria</taxon>
        <taxon>Bacillati</taxon>
        <taxon>Actinomycetota</taxon>
        <taxon>Actinomycetes</taxon>
        <taxon>Micrococcales</taxon>
        <taxon>Micrococcaceae</taxon>
        <taxon>Arthrobacter</taxon>
    </lineage>
</organism>
<dbReference type="Pfam" id="PF09704">
    <property type="entry name" value="Cas_Cas5d"/>
    <property type="match status" value="1"/>
</dbReference>
<dbReference type="CDD" id="cd09756">
    <property type="entry name" value="Cas5_I-E"/>
    <property type="match status" value="1"/>
</dbReference>
<sequence length="235" mass="26324">MAVLKMRLAGPMQAWGASSRFVNRNTRQEPTKSGVLGLLAAAEGRRRSDPVEDLAQLRFGVRIDQPGRLLRDFQTARSLDGKESMPLSYRYYLVDAVFLAVVEGPRSLIEGLGKALTDPAYPLYLGRRSCVPSGDVKIGISDEELDAALRSEPWLAASWYQKRQRSKNVSLEIVRDAVTMDEQKEGETVRDVPLSFSPENRQYTWRTVVRPMPQVVVNMFGRDNEHDPMAELGGA</sequence>
<dbReference type="Gene3D" id="3.30.70.2660">
    <property type="match status" value="1"/>
</dbReference>